<sequence>QPHNFKDLACVSQSHNKIIVVQFTNSYFSTNSYGQGRKEWLRSAYTTHRVYTQPIDDSKFK</sequence>
<gene>
    <name evidence="1" type="ORF">A2U01_0018659</name>
</gene>
<dbReference type="EMBL" id="LXQA010035588">
    <property type="protein sequence ID" value="MCH97663.1"/>
    <property type="molecule type" value="Genomic_DNA"/>
</dbReference>
<keyword evidence="2" id="KW-1185">Reference proteome</keyword>
<evidence type="ECO:0000313" key="1">
    <source>
        <dbReference type="EMBL" id="MCH97663.1"/>
    </source>
</evidence>
<reference evidence="1 2" key="1">
    <citation type="journal article" date="2018" name="Front. Plant Sci.">
        <title>Red Clover (Trifolium pratense) and Zigzag Clover (T. medium) - A Picture of Genomic Similarities and Differences.</title>
        <authorList>
            <person name="Dluhosova J."/>
            <person name="Istvanek J."/>
            <person name="Nedelnik J."/>
            <person name="Repkova J."/>
        </authorList>
    </citation>
    <scope>NUCLEOTIDE SEQUENCE [LARGE SCALE GENOMIC DNA]</scope>
    <source>
        <strain evidence="2">cv. 10/8</strain>
        <tissue evidence="1">Leaf</tissue>
    </source>
</reference>
<protein>
    <submittedName>
        <fullName evidence="1">Uncharacterized protein</fullName>
    </submittedName>
</protein>
<feature type="non-terminal residue" evidence="1">
    <location>
        <position position="1"/>
    </location>
</feature>
<comment type="caution">
    <text evidence="1">The sequence shown here is derived from an EMBL/GenBank/DDBJ whole genome shotgun (WGS) entry which is preliminary data.</text>
</comment>
<accession>A0A392NEB0</accession>
<dbReference type="AlphaFoldDB" id="A0A392NEB0"/>
<organism evidence="1 2">
    <name type="scientific">Trifolium medium</name>
    <dbReference type="NCBI Taxonomy" id="97028"/>
    <lineage>
        <taxon>Eukaryota</taxon>
        <taxon>Viridiplantae</taxon>
        <taxon>Streptophyta</taxon>
        <taxon>Embryophyta</taxon>
        <taxon>Tracheophyta</taxon>
        <taxon>Spermatophyta</taxon>
        <taxon>Magnoliopsida</taxon>
        <taxon>eudicotyledons</taxon>
        <taxon>Gunneridae</taxon>
        <taxon>Pentapetalae</taxon>
        <taxon>rosids</taxon>
        <taxon>fabids</taxon>
        <taxon>Fabales</taxon>
        <taxon>Fabaceae</taxon>
        <taxon>Papilionoideae</taxon>
        <taxon>50 kb inversion clade</taxon>
        <taxon>NPAAA clade</taxon>
        <taxon>Hologalegina</taxon>
        <taxon>IRL clade</taxon>
        <taxon>Trifolieae</taxon>
        <taxon>Trifolium</taxon>
    </lineage>
</organism>
<dbReference type="Proteomes" id="UP000265520">
    <property type="component" value="Unassembled WGS sequence"/>
</dbReference>
<proteinExistence type="predicted"/>
<name>A0A392NEB0_9FABA</name>
<evidence type="ECO:0000313" key="2">
    <source>
        <dbReference type="Proteomes" id="UP000265520"/>
    </source>
</evidence>